<keyword evidence="3" id="KW-1185">Reference proteome</keyword>
<evidence type="ECO:0000313" key="3">
    <source>
        <dbReference type="Proteomes" id="UP000781932"/>
    </source>
</evidence>
<dbReference type="GeneID" id="62162945"/>
<sequence>MTGGTLAKPEPMGHARNDPGTNSEGYEDFLIEDDVNLKRPLKEKKDEDLDDWEIVSPKVKTKYYTANYVQNKMRKVVAEVEDQYEDRFEAMEKQQEALLMLIDRKGEIEESLRQDLAQRTLENQRLKARIAHMEAGEVFTEKLKDISLGEVDD</sequence>
<reference evidence="2" key="2">
    <citation type="submission" date="2020-11" db="EMBL/GenBank/DDBJ databases">
        <title>Whole genome sequencing of Colletotrichum sp.</title>
        <authorList>
            <person name="Li H."/>
        </authorList>
    </citation>
    <scope>NUCLEOTIDE SEQUENCE</scope>
    <source>
        <strain evidence="2">CkLH20</strain>
    </source>
</reference>
<dbReference type="EMBL" id="JAATWM020000022">
    <property type="protein sequence ID" value="KAF9875334.1"/>
    <property type="molecule type" value="Genomic_DNA"/>
</dbReference>
<organism evidence="2 3">
    <name type="scientific">Colletotrichum karsti</name>
    <dbReference type="NCBI Taxonomy" id="1095194"/>
    <lineage>
        <taxon>Eukaryota</taxon>
        <taxon>Fungi</taxon>
        <taxon>Dikarya</taxon>
        <taxon>Ascomycota</taxon>
        <taxon>Pezizomycotina</taxon>
        <taxon>Sordariomycetes</taxon>
        <taxon>Hypocreomycetidae</taxon>
        <taxon>Glomerellales</taxon>
        <taxon>Glomerellaceae</taxon>
        <taxon>Colletotrichum</taxon>
        <taxon>Colletotrichum boninense species complex</taxon>
    </lineage>
</organism>
<comment type="caution">
    <text evidence="2">The sequence shown here is derived from an EMBL/GenBank/DDBJ whole genome shotgun (WGS) entry which is preliminary data.</text>
</comment>
<gene>
    <name evidence="2" type="ORF">CkaCkLH20_07154</name>
</gene>
<evidence type="ECO:0000256" key="1">
    <source>
        <dbReference type="SAM" id="MobiDB-lite"/>
    </source>
</evidence>
<protein>
    <submittedName>
        <fullName evidence="2">Uncharacterized protein</fullName>
    </submittedName>
</protein>
<dbReference type="RefSeq" id="XP_038744795.1">
    <property type="nucleotide sequence ID" value="XM_038889871.1"/>
</dbReference>
<dbReference type="Proteomes" id="UP000781932">
    <property type="component" value="Unassembled WGS sequence"/>
</dbReference>
<evidence type="ECO:0000313" key="2">
    <source>
        <dbReference type="EMBL" id="KAF9875334.1"/>
    </source>
</evidence>
<feature type="region of interest" description="Disordered" evidence="1">
    <location>
        <begin position="1"/>
        <end position="26"/>
    </location>
</feature>
<dbReference type="AlphaFoldDB" id="A0A9P6I3F7"/>
<reference evidence="2" key="1">
    <citation type="submission" date="2020-03" db="EMBL/GenBank/DDBJ databases">
        <authorList>
            <person name="He L."/>
        </authorList>
    </citation>
    <scope>NUCLEOTIDE SEQUENCE</scope>
    <source>
        <strain evidence="2">CkLH20</strain>
    </source>
</reference>
<proteinExistence type="predicted"/>
<accession>A0A9P6I3F7</accession>
<name>A0A9P6I3F7_9PEZI</name>